<dbReference type="Proteomes" id="UP000236454">
    <property type="component" value="Unassembled WGS sequence"/>
</dbReference>
<keyword evidence="2" id="KW-1185">Reference proteome</keyword>
<protein>
    <submittedName>
        <fullName evidence="1">Four helix bundle protein</fullName>
    </submittedName>
</protein>
<dbReference type="InterPro" id="IPR012657">
    <property type="entry name" value="23S_rRNA-intervening_sequence"/>
</dbReference>
<evidence type="ECO:0000313" key="1">
    <source>
        <dbReference type="EMBL" id="SFT63209.1"/>
    </source>
</evidence>
<dbReference type="SUPFAM" id="SSF158446">
    <property type="entry name" value="IVS-encoded protein-like"/>
    <property type="match status" value="1"/>
</dbReference>
<dbReference type="EMBL" id="FPAS01000002">
    <property type="protein sequence ID" value="SFT63209.1"/>
    <property type="molecule type" value="Genomic_DNA"/>
</dbReference>
<dbReference type="Gene3D" id="1.20.1440.60">
    <property type="entry name" value="23S rRNA-intervening sequence"/>
    <property type="match status" value="1"/>
</dbReference>
<name>A0A1I6ZKJ5_9FLAO</name>
<reference evidence="1 2" key="1">
    <citation type="submission" date="2016-10" db="EMBL/GenBank/DDBJ databases">
        <authorList>
            <person name="de Groot N.N."/>
        </authorList>
    </citation>
    <scope>NUCLEOTIDE SEQUENCE [LARGE SCALE GENOMIC DNA]</scope>
    <source>
        <strain evidence="1 2">CGMCC 1.7005</strain>
    </source>
</reference>
<dbReference type="CDD" id="cd16377">
    <property type="entry name" value="23S_rRNA_IVP_like"/>
    <property type="match status" value="1"/>
</dbReference>
<dbReference type="InterPro" id="IPR036583">
    <property type="entry name" value="23S_rRNA_IVS_sf"/>
</dbReference>
<dbReference type="STRING" id="477690.SAMN05216474_1439"/>
<sequence>MSTYQNFEDLEVWKLSRALNNALYDVLDPKPEFSNGYLKNHLLKTAGSIMDNIAEGFEREGNKEFIQFLFIAKGSAGELRSQLMRAMDFNFITTSEFNELKDRVRYISRQLKHFIKYLKSTSHNGNKHKK</sequence>
<gene>
    <name evidence="1" type="ORF">SAMN05216474_1439</name>
</gene>
<dbReference type="PANTHER" id="PTHR38471:SF2">
    <property type="entry name" value="FOUR HELIX BUNDLE PROTEIN"/>
    <property type="match status" value="1"/>
</dbReference>
<dbReference type="AlphaFoldDB" id="A0A1I6ZKJ5"/>
<evidence type="ECO:0000313" key="2">
    <source>
        <dbReference type="Proteomes" id="UP000236454"/>
    </source>
</evidence>
<dbReference type="NCBIfam" id="TIGR02436">
    <property type="entry name" value="four helix bundle protein"/>
    <property type="match status" value="1"/>
</dbReference>
<dbReference type="OrthoDB" id="5515766at2"/>
<dbReference type="RefSeq" id="WP_090247687.1">
    <property type="nucleotide sequence ID" value="NZ_FPAS01000002.1"/>
</dbReference>
<proteinExistence type="predicted"/>
<dbReference type="Pfam" id="PF05635">
    <property type="entry name" value="23S_rRNA_IVP"/>
    <property type="match status" value="1"/>
</dbReference>
<organism evidence="1 2">
    <name type="scientific">Lishizhenia tianjinensis</name>
    <dbReference type="NCBI Taxonomy" id="477690"/>
    <lineage>
        <taxon>Bacteria</taxon>
        <taxon>Pseudomonadati</taxon>
        <taxon>Bacteroidota</taxon>
        <taxon>Flavobacteriia</taxon>
        <taxon>Flavobacteriales</taxon>
        <taxon>Crocinitomicaceae</taxon>
        <taxon>Lishizhenia</taxon>
    </lineage>
</organism>
<dbReference type="PANTHER" id="PTHR38471">
    <property type="entry name" value="FOUR HELIX BUNDLE PROTEIN"/>
    <property type="match status" value="1"/>
</dbReference>
<accession>A0A1I6ZKJ5</accession>